<feature type="region of interest" description="Disordered" evidence="1">
    <location>
        <begin position="37"/>
        <end position="72"/>
    </location>
</feature>
<gene>
    <name evidence="4" type="ORF">Poly30_56540</name>
</gene>
<keyword evidence="5" id="KW-1185">Reference proteome</keyword>
<dbReference type="PROSITE" id="PS51257">
    <property type="entry name" value="PROKAR_LIPOPROTEIN"/>
    <property type="match status" value="1"/>
</dbReference>
<accession>A0A518F173</accession>
<evidence type="ECO:0000259" key="3">
    <source>
        <dbReference type="Pfam" id="PF19780"/>
    </source>
</evidence>
<proteinExistence type="predicted"/>
<protein>
    <recommendedName>
        <fullName evidence="3">DUF6265 domain-containing protein</fullName>
    </recommendedName>
</protein>
<evidence type="ECO:0000256" key="2">
    <source>
        <dbReference type="SAM" id="SignalP"/>
    </source>
</evidence>
<evidence type="ECO:0000313" key="4">
    <source>
        <dbReference type="EMBL" id="QDV10092.1"/>
    </source>
</evidence>
<organism evidence="4 5">
    <name type="scientific">Saltatorellus ferox</name>
    <dbReference type="NCBI Taxonomy" id="2528018"/>
    <lineage>
        <taxon>Bacteria</taxon>
        <taxon>Pseudomonadati</taxon>
        <taxon>Planctomycetota</taxon>
        <taxon>Planctomycetia</taxon>
        <taxon>Planctomycetia incertae sedis</taxon>
        <taxon>Saltatorellus</taxon>
    </lineage>
</organism>
<dbReference type="RefSeq" id="WP_145205675.1">
    <property type="nucleotide sequence ID" value="NZ_CP036434.1"/>
</dbReference>
<feature type="signal peptide" evidence="2">
    <location>
        <begin position="1"/>
        <end position="22"/>
    </location>
</feature>
<name>A0A518F173_9BACT</name>
<dbReference type="OrthoDB" id="7567258at2"/>
<sequence precursor="true">MQRTLARPLALGLLFSLTSCLAADKPIFDELDARAQSGNRAATPGTPPPGSPSGSVAPVADGIPIPQTGPVLPRNAAEAPEIAGLRFLHGSWIAVNPNKTVNEETWTLPRGNFLMGTFRQIRLDGDCAFVELSQIALEEGEIVLRLRHMHGRLEVPEGRADISQFKLVSLTKDRVEFAGVNAAESVKSVIYERLSATELQQSILFAPESGEKDFVTRYTLDR</sequence>
<feature type="domain" description="DUF6265" evidence="3">
    <location>
        <begin position="87"/>
        <end position="203"/>
    </location>
</feature>
<dbReference type="EMBL" id="CP036434">
    <property type="protein sequence ID" value="QDV10092.1"/>
    <property type="molecule type" value="Genomic_DNA"/>
</dbReference>
<evidence type="ECO:0000256" key="1">
    <source>
        <dbReference type="SAM" id="MobiDB-lite"/>
    </source>
</evidence>
<feature type="chain" id="PRO_5021769317" description="DUF6265 domain-containing protein" evidence="2">
    <location>
        <begin position="23"/>
        <end position="222"/>
    </location>
</feature>
<reference evidence="4 5" key="1">
    <citation type="submission" date="2019-02" db="EMBL/GenBank/DDBJ databases">
        <title>Deep-cultivation of Planctomycetes and their phenomic and genomic characterization uncovers novel biology.</title>
        <authorList>
            <person name="Wiegand S."/>
            <person name="Jogler M."/>
            <person name="Boedeker C."/>
            <person name="Pinto D."/>
            <person name="Vollmers J."/>
            <person name="Rivas-Marin E."/>
            <person name="Kohn T."/>
            <person name="Peeters S.H."/>
            <person name="Heuer A."/>
            <person name="Rast P."/>
            <person name="Oberbeckmann S."/>
            <person name="Bunk B."/>
            <person name="Jeske O."/>
            <person name="Meyerdierks A."/>
            <person name="Storesund J.E."/>
            <person name="Kallscheuer N."/>
            <person name="Luecker S."/>
            <person name="Lage O.M."/>
            <person name="Pohl T."/>
            <person name="Merkel B.J."/>
            <person name="Hornburger P."/>
            <person name="Mueller R.-W."/>
            <person name="Bruemmer F."/>
            <person name="Labrenz M."/>
            <person name="Spormann A.M."/>
            <person name="Op den Camp H."/>
            <person name="Overmann J."/>
            <person name="Amann R."/>
            <person name="Jetten M.S.M."/>
            <person name="Mascher T."/>
            <person name="Medema M.H."/>
            <person name="Devos D.P."/>
            <person name="Kaster A.-K."/>
            <person name="Ovreas L."/>
            <person name="Rohde M."/>
            <person name="Galperin M.Y."/>
            <person name="Jogler C."/>
        </authorList>
    </citation>
    <scope>NUCLEOTIDE SEQUENCE [LARGE SCALE GENOMIC DNA]</scope>
    <source>
        <strain evidence="4 5">Poly30</strain>
    </source>
</reference>
<dbReference type="AlphaFoldDB" id="A0A518F173"/>
<dbReference type="Pfam" id="PF19780">
    <property type="entry name" value="DUF6265"/>
    <property type="match status" value="1"/>
</dbReference>
<dbReference type="Proteomes" id="UP000320390">
    <property type="component" value="Chromosome"/>
</dbReference>
<keyword evidence="2" id="KW-0732">Signal</keyword>
<evidence type="ECO:0000313" key="5">
    <source>
        <dbReference type="Proteomes" id="UP000320390"/>
    </source>
</evidence>
<dbReference type="InterPro" id="IPR046232">
    <property type="entry name" value="DUF6265"/>
</dbReference>